<dbReference type="Proteomes" id="UP000564644">
    <property type="component" value="Unassembled WGS sequence"/>
</dbReference>
<dbReference type="RefSeq" id="WP_185131291.1">
    <property type="nucleotide sequence ID" value="NZ_JACJVO010000028.1"/>
</dbReference>
<reference evidence="1 2" key="1">
    <citation type="submission" date="2020-08" db="EMBL/GenBank/DDBJ databases">
        <title>Cohnella phylogeny.</title>
        <authorList>
            <person name="Dunlap C."/>
        </authorList>
    </citation>
    <scope>NUCLEOTIDE SEQUENCE [LARGE SCALE GENOMIC DNA]</scope>
    <source>
        <strain evidence="1 2">CBP 2801</strain>
    </source>
</reference>
<dbReference type="InterPro" id="IPR008183">
    <property type="entry name" value="Aldose_1/G6P_1-epimerase"/>
</dbReference>
<name>A0A7X0SR84_9BACL</name>
<dbReference type="GO" id="GO:0030246">
    <property type="term" value="F:carbohydrate binding"/>
    <property type="evidence" value="ECO:0007669"/>
    <property type="project" value="InterPro"/>
</dbReference>
<dbReference type="GO" id="GO:0005975">
    <property type="term" value="P:carbohydrate metabolic process"/>
    <property type="evidence" value="ECO:0007669"/>
    <property type="project" value="InterPro"/>
</dbReference>
<dbReference type="EMBL" id="JACJVO010000028">
    <property type="protein sequence ID" value="MBB6733634.1"/>
    <property type="molecule type" value="Genomic_DNA"/>
</dbReference>
<evidence type="ECO:0000313" key="1">
    <source>
        <dbReference type="EMBL" id="MBB6733634.1"/>
    </source>
</evidence>
<gene>
    <name evidence="1" type="ORF">H7C18_22165</name>
</gene>
<comment type="caution">
    <text evidence="1">The sequence shown here is derived from an EMBL/GenBank/DDBJ whole genome shotgun (WGS) entry which is preliminary data.</text>
</comment>
<dbReference type="AlphaFoldDB" id="A0A7X0SR84"/>
<dbReference type="CDD" id="cd01081">
    <property type="entry name" value="Aldose_epim"/>
    <property type="match status" value="1"/>
</dbReference>
<dbReference type="SUPFAM" id="SSF74650">
    <property type="entry name" value="Galactose mutarotase-like"/>
    <property type="match status" value="1"/>
</dbReference>
<dbReference type="InterPro" id="IPR011013">
    <property type="entry name" value="Gal_mutarotase_sf_dom"/>
</dbReference>
<protein>
    <submittedName>
        <fullName evidence="1">Aldose 1-epimerase</fullName>
    </submittedName>
</protein>
<evidence type="ECO:0000313" key="2">
    <source>
        <dbReference type="Proteomes" id="UP000564644"/>
    </source>
</evidence>
<sequence>MPIPRYETSSKTEEGYEVVVLRDARRDARAEIVPANGNNLIRFEAGGRPAILAPPDLRSFRDDPQASFRYGTPILYPPNRVKNGELPFRGRTYRLPLNEPRNHLHGEISSRRWEVTAYGASEDEGAYVTSRFRYEDHPDMTAYFPHELDFAVTYRLLDGALHMETAIRNESETEAPFAFGLHPYFPIFPEDGEEIRLQVPAAAKEWPVTDEAFVTGTPGETEFSRSLRRGIDLREYPVSGCTMIELAEEEAACRIELKKRGYAIAYRTDRQFPFLLLFRPPWAGAFSLEPYTSVTDAFNLPYAWEMTGARGIGPKEQIRLTTSLWIEN</sequence>
<dbReference type="Gene3D" id="2.70.98.10">
    <property type="match status" value="1"/>
</dbReference>
<accession>A0A7X0SR84</accession>
<proteinExistence type="predicted"/>
<organism evidence="1 2">
    <name type="scientific">Cohnella zeiphila</name>
    <dbReference type="NCBI Taxonomy" id="2761120"/>
    <lineage>
        <taxon>Bacteria</taxon>
        <taxon>Bacillati</taxon>
        <taxon>Bacillota</taxon>
        <taxon>Bacilli</taxon>
        <taxon>Bacillales</taxon>
        <taxon>Paenibacillaceae</taxon>
        <taxon>Cohnella</taxon>
    </lineage>
</organism>
<dbReference type="GO" id="GO:0016853">
    <property type="term" value="F:isomerase activity"/>
    <property type="evidence" value="ECO:0007669"/>
    <property type="project" value="InterPro"/>
</dbReference>
<dbReference type="InterPro" id="IPR014718">
    <property type="entry name" value="GH-type_carb-bd"/>
</dbReference>
<dbReference type="Pfam" id="PF01263">
    <property type="entry name" value="Aldose_epim"/>
    <property type="match status" value="1"/>
</dbReference>
<keyword evidence="2" id="KW-1185">Reference proteome</keyword>